<dbReference type="InterPro" id="IPR052517">
    <property type="entry name" value="GlcG_carb_metab_protein"/>
</dbReference>
<dbReference type="InterPro" id="IPR011049">
    <property type="entry name" value="Serralysin-like_metalloprot_C"/>
</dbReference>
<proteinExistence type="predicted"/>
<dbReference type="KEGG" id="tsph:KIH39_03120"/>
<dbReference type="AlphaFoldDB" id="A0A8E6B6S3"/>
<dbReference type="EMBL" id="CP074694">
    <property type="protein sequence ID" value="QVL32923.1"/>
    <property type="molecule type" value="Genomic_DNA"/>
</dbReference>
<sequence>MRKRIVPTFETLHERNPASSIQLVSGLLTIIGTEGADRILISRDAIGRIVVSESGHLSYFQNSQVQKIEVDTGAGNDLVSIAKSVTQPATITGTSGIKLFQAGGGPTTIIGGTGKNKLVGGAGANTIETSGGSNLVVGGTGSNSITAVAGQSTIQRVTPSDSITSNSTNNILVNYPTGTVAANGANTVLTQTDVQAILQRASQVSSSNNAIIAIVDRNGTILGVRVESGVDPAILDNTTSLTFAIDGAVSLARTAAYFSNDQAPLTSRTVGFISQSTITQREVDANPDIADQNSTAYGPGYVAPVESGGHYPPGIANTPEVDLFGIEHSNRDSSYNAGTYVVNGQVVPADRFNIDPNYVPAGQALVTPDSYGYVSGILPQAQNRGIATLPGGVPIYKDYGGSSRELVGGIGVFFPGKTGFATEENSSLSATYNPNKPDLSLQAEYIALAAVSSSFLGGTTPTLKTISSVPLENVTSLSQITNLQISLGGITLNIFGPGGVNGIYTLIGYGQTLGTSVAEGTDMKVDTGGDLYLSGKPVPSGWLVLPHNGVGITGAQAQQIIVNGINQANQTRSAIRLPLNSTAKMVLAVTDQEGNVVALYRMPDATVFSLDIAVAKARNVMYYDDPTQLQPIDQVPGIPAGTAFTNRTFRYLALPRFPSAVDGTPPGPFSIFNDGGSNLATGLTVGSPLPASAFQSVYGYDSFHPHTNFRQTANPKNQNGVVFFPGSSPLYQYWQGKSTLAGGFGVSGDGVDEDDLVSSVGVSSMPVPTNIVMADQTYYKGVRLPYSKYDRNATGGVVG</sequence>
<dbReference type="Proteomes" id="UP000676194">
    <property type="component" value="Chromosome"/>
</dbReference>
<dbReference type="PANTHER" id="PTHR34309:SF1">
    <property type="entry name" value="PROTEIN GLCG"/>
    <property type="match status" value="1"/>
</dbReference>
<dbReference type="SUPFAM" id="SSF143744">
    <property type="entry name" value="GlcG-like"/>
    <property type="match status" value="1"/>
</dbReference>
<dbReference type="InterPro" id="IPR005624">
    <property type="entry name" value="PduO/GlcC-like"/>
</dbReference>
<dbReference type="Pfam" id="PF03928">
    <property type="entry name" value="HbpS-like"/>
    <property type="match status" value="1"/>
</dbReference>
<dbReference type="RefSeq" id="WP_213497813.1">
    <property type="nucleotide sequence ID" value="NZ_CP074694.1"/>
</dbReference>
<dbReference type="Gene3D" id="3.30.450.150">
    <property type="entry name" value="Haem-degrading domain"/>
    <property type="match status" value="2"/>
</dbReference>
<gene>
    <name evidence="1" type="ORF">KIH39_03120</name>
</gene>
<reference evidence="1" key="1">
    <citation type="submission" date="2021-05" db="EMBL/GenBank/DDBJ databases">
        <title>Complete genome sequence of the cellulolytic planctomycete Telmatocola sphagniphila SP2T and characterization of the first cellulase from planctomycetes.</title>
        <authorList>
            <person name="Rakitin A.L."/>
            <person name="Beletsky A.V."/>
            <person name="Naumoff D.G."/>
            <person name="Kulichevskaya I.S."/>
            <person name="Mardanov A.V."/>
            <person name="Ravin N.V."/>
            <person name="Dedysh S.N."/>
        </authorList>
    </citation>
    <scope>NUCLEOTIDE SEQUENCE</scope>
    <source>
        <strain evidence="1">SP2T</strain>
    </source>
</reference>
<keyword evidence="2" id="KW-1185">Reference proteome</keyword>
<name>A0A8E6B6S3_9BACT</name>
<organism evidence="1 2">
    <name type="scientific">Telmatocola sphagniphila</name>
    <dbReference type="NCBI Taxonomy" id="1123043"/>
    <lineage>
        <taxon>Bacteria</taxon>
        <taxon>Pseudomonadati</taxon>
        <taxon>Planctomycetota</taxon>
        <taxon>Planctomycetia</taxon>
        <taxon>Gemmatales</taxon>
        <taxon>Gemmataceae</taxon>
    </lineage>
</organism>
<dbReference type="PANTHER" id="PTHR34309">
    <property type="entry name" value="SLR1406 PROTEIN"/>
    <property type="match status" value="1"/>
</dbReference>
<accession>A0A8E6B6S3</accession>
<protein>
    <submittedName>
        <fullName evidence="1">Heme-binding protein</fullName>
    </submittedName>
</protein>
<dbReference type="InterPro" id="IPR038084">
    <property type="entry name" value="PduO/GlcC-like_sf"/>
</dbReference>
<evidence type="ECO:0000313" key="1">
    <source>
        <dbReference type="EMBL" id="QVL32923.1"/>
    </source>
</evidence>
<evidence type="ECO:0000313" key="2">
    <source>
        <dbReference type="Proteomes" id="UP000676194"/>
    </source>
</evidence>
<dbReference type="SUPFAM" id="SSF51120">
    <property type="entry name" value="beta-Roll"/>
    <property type="match status" value="1"/>
</dbReference>